<comment type="similarity">
    <text evidence="3">Belongs to the trans-sulfuration enzymes family.</text>
</comment>
<dbReference type="InterPro" id="IPR015422">
    <property type="entry name" value="PyrdxlP-dep_Trfase_small"/>
</dbReference>
<dbReference type="PANTHER" id="PTHR42699:SF1">
    <property type="entry name" value="CYSTATHIONINE GAMMA-SYNTHASE-RELATED"/>
    <property type="match status" value="1"/>
</dbReference>
<dbReference type="PANTHER" id="PTHR42699">
    <property type="match status" value="1"/>
</dbReference>
<dbReference type="InterPro" id="IPR015424">
    <property type="entry name" value="PyrdxlP-dep_Trfase"/>
</dbReference>
<dbReference type="AlphaFoldDB" id="A0A4P9YUE7"/>
<organism evidence="4 5">
    <name type="scientific">Syncephalis pseudoplumigaleata</name>
    <dbReference type="NCBI Taxonomy" id="1712513"/>
    <lineage>
        <taxon>Eukaryota</taxon>
        <taxon>Fungi</taxon>
        <taxon>Fungi incertae sedis</taxon>
        <taxon>Zoopagomycota</taxon>
        <taxon>Zoopagomycotina</taxon>
        <taxon>Zoopagomycetes</taxon>
        <taxon>Zoopagales</taxon>
        <taxon>Piptocephalidaceae</taxon>
        <taxon>Syncephalis</taxon>
    </lineage>
</organism>
<comment type="cofactor">
    <cofactor evidence="1 3">
        <name>pyridoxal 5'-phosphate</name>
        <dbReference type="ChEBI" id="CHEBI:597326"/>
    </cofactor>
</comment>
<evidence type="ECO:0000256" key="3">
    <source>
        <dbReference type="RuleBase" id="RU362118"/>
    </source>
</evidence>
<keyword evidence="4" id="KW-0808">Transferase</keyword>
<evidence type="ECO:0000313" key="5">
    <source>
        <dbReference type="Proteomes" id="UP000278143"/>
    </source>
</evidence>
<dbReference type="InterPro" id="IPR015421">
    <property type="entry name" value="PyrdxlP-dep_Trfase_major"/>
</dbReference>
<evidence type="ECO:0000256" key="2">
    <source>
        <dbReference type="ARBA" id="ARBA00022898"/>
    </source>
</evidence>
<sequence length="343" mass="38123">MPDVLLKHNISPEAATRQTLPADCLPEDQVDKAKQLIKQRLVSVIHATYGDAEDASAEFTRQHPSALALNEDNVHLYPGGMNALFHVHRLLGFMETERKTVCYGFPYHDSLRMLNEVGSGSIFLGHGSEEELDELEKRLADPAQERILSIFCEFPSNPLLKTPNIRRLRALADQHDIPLLIDASVGGFSNCLLFPYADVMIVSLTKLFSGSSDVMGGCLVVNTTRSHGARLQHALNVDGGDGRPGYEDTTWWEDMLVLERHCRTFTEREARINKTAETICDYLRAHPKVAAVYYPKYTSDGAYDSYKRQGGGYGCLFSLVLPTPEAAITFHDELLCSKGTSFG</sequence>
<keyword evidence="5" id="KW-1185">Reference proteome</keyword>
<evidence type="ECO:0000313" key="4">
    <source>
        <dbReference type="EMBL" id="RKP23454.1"/>
    </source>
</evidence>
<dbReference type="Proteomes" id="UP000278143">
    <property type="component" value="Unassembled WGS sequence"/>
</dbReference>
<gene>
    <name evidence="4" type="ORF">SYNPS1DRAFT_18587</name>
</gene>
<accession>A0A4P9YUE7</accession>
<evidence type="ECO:0000256" key="1">
    <source>
        <dbReference type="ARBA" id="ARBA00001933"/>
    </source>
</evidence>
<protein>
    <submittedName>
        <fullName evidence="4">Pyridoxal phosphate-dependent transferase</fullName>
    </submittedName>
</protein>
<dbReference type="InterPro" id="IPR000277">
    <property type="entry name" value="Cys/Met-Metab_PyrdxlP-dep_enz"/>
</dbReference>
<dbReference type="InterPro" id="IPR051750">
    <property type="entry name" value="Trans-sulfuration_enzymes"/>
</dbReference>
<reference evidence="5" key="1">
    <citation type="journal article" date="2018" name="Nat. Microbiol.">
        <title>Leveraging single-cell genomics to expand the fungal tree of life.</title>
        <authorList>
            <person name="Ahrendt S.R."/>
            <person name="Quandt C.A."/>
            <person name="Ciobanu D."/>
            <person name="Clum A."/>
            <person name="Salamov A."/>
            <person name="Andreopoulos B."/>
            <person name="Cheng J.F."/>
            <person name="Woyke T."/>
            <person name="Pelin A."/>
            <person name="Henrissat B."/>
            <person name="Reynolds N.K."/>
            <person name="Benny G.L."/>
            <person name="Smith M.E."/>
            <person name="James T.Y."/>
            <person name="Grigoriev I.V."/>
        </authorList>
    </citation>
    <scope>NUCLEOTIDE SEQUENCE [LARGE SCALE GENOMIC DNA]</scope>
    <source>
        <strain evidence="5">Benny S71-1</strain>
    </source>
</reference>
<keyword evidence="2 3" id="KW-0663">Pyridoxal phosphate</keyword>
<dbReference type="Gene3D" id="3.90.1150.10">
    <property type="entry name" value="Aspartate Aminotransferase, domain 1"/>
    <property type="match status" value="1"/>
</dbReference>
<dbReference type="GO" id="GO:0019346">
    <property type="term" value="P:transsulfuration"/>
    <property type="evidence" value="ECO:0007669"/>
    <property type="project" value="InterPro"/>
</dbReference>
<dbReference type="Gene3D" id="3.40.640.10">
    <property type="entry name" value="Type I PLP-dependent aspartate aminotransferase-like (Major domain)"/>
    <property type="match status" value="1"/>
</dbReference>
<dbReference type="GO" id="GO:0030170">
    <property type="term" value="F:pyridoxal phosphate binding"/>
    <property type="evidence" value="ECO:0007669"/>
    <property type="project" value="InterPro"/>
</dbReference>
<proteinExistence type="inferred from homology"/>
<dbReference type="GO" id="GO:0003962">
    <property type="term" value="F:cystathionine gamma-synthase activity"/>
    <property type="evidence" value="ECO:0007669"/>
    <property type="project" value="TreeGrafter"/>
</dbReference>
<dbReference type="OrthoDB" id="10047078at2759"/>
<name>A0A4P9YUE7_9FUNG</name>
<dbReference type="EMBL" id="KZ990956">
    <property type="protein sequence ID" value="RKP23454.1"/>
    <property type="molecule type" value="Genomic_DNA"/>
</dbReference>
<dbReference type="SUPFAM" id="SSF53383">
    <property type="entry name" value="PLP-dependent transferases"/>
    <property type="match status" value="1"/>
</dbReference>
<dbReference type="Pfam" id="PF01053">
    <property type="entry name" value="Cys_Met_Meta_PP"/>
    <property type="match status" value="1"/>
</dbReference>